<proteinExistence type="predicted"/>
<gene>
    <name evidence="2" type="primary">NS3</name>
</gene>
<organism evidence="2">
    <name type="scientific">uncultured densovirus</name>
    <dbReference type="NCBI Taxonomy" id="748192"/>
    <lineage>
        <taxon>Viruses</taxon>
        <taxon>Monodnaviria</taxon>
        <taxon>Shotokuvirae</taxon>
        <taxon>Cossaviricota</taxon>
        <taxon>Quintoviricetes</taxon>
        <taxon>Piccovirales</taxon>
        <taxon>Parvoviridae</taxon>
        <taxon>Densovirinae</taxon>
        <taxon>environmental samples</taxon>
    </lineage>
</organism>
<protein>
    <submittedName>
        <fullName evidence="2">NS3</fullName>
    </submittedName>
</protein>
<reference evidence="2" key="1">
    <citation type="submission" date="2020-07" db="EMBL/GenBank/DDBJ databases">
        <title>Diversity of sea star-associated densoviruses and transcribed endogenized viral elements of densovirus origin.</title>
        <authorList>
            <person name="Jackson E.W."/>
            <person name="Hewson I."/>
        </authorList>
    </citation>
    <scope>NUCLEOTIDE SEQUENCE</scope>
</reference>
<dbReference type="EMBL" id="MT733032">
    <property type="protein sequence ID" value="QOD39534.1"/>
    <property type="molecule type" value="Genomic_DNA"/>
</dbReference>
<accession>A0A7L7YQI2</accession>
<evidence type="ECO:0000313" key="2">
    <source>
        <dbReference type="EMBL" id="QOD39534.1"/>
    </source>
</evidence>
<sequence>MKDYMDDREVAKLMAGPEECLPTEEQEEEAESLRRDTPLSMEDEENIFHEMYRFEMVKTDIDCVFATLQSAYPDEDFGITCLERIDIHRYLSDEVFKKEFFMANNQWGTDFANYEKNKPIRMRKGIITKFDRSDHKVYHPKCVKNVCIENGYTKGLVTVEASNVDQFFTCIIDNPNAFFCGVCQYFMFEDIQYYNDNQFAIPDSDDWPGCNYLMMGYGDDINYVTIMAHIIIADISICSGEPPRKKVCRRLNFDE</sequence>
<evidence type="ECO:0000256" key="1">
    <source>
        <dbReference type="SAM" id="MobiDB-lite"/>
    </source>
</evidence>
<feature type="region of interest" description="Disordered" evidence="1">
    <location>
        <begin position="15"/>
        <end position="36"/>
    </location>
</feature>
<feature type="compositionally biased region" description="Acidic residues" evidence="1">
    <location>
        <begin position="21"/>
        <end position="30"/>
    </location>
</feature>
<name>A0A7L7YQI2_9VIRU</name>